<dbReference type="GO" id="GO:0009279">
    <property type="term" value="C:cell outer membrane"/>
    <property type="evidence" value="ECO:0007669"/>
    <property type="project" value="UniProtKB-SubCell"/>
</dbReference>
<dbReference type="Gene3D" id="3.30.1330.60">
    <property type="entry name" value="OmpA-like domain"/>
    <property type="match status" value="1"/>
</dbReference>
<comment type="subcellular location">
    <subcellularLocation>
        <location evidence="1">Cell outer membrane</location>
    </subcellularLocation>
</comment>
<comment type="caution">
    <text evidence="7">The sequence shown here is derived from an EMBL/GenBank/DDBJ whole genome shotgun (WGS) entry which is preliminary data.</text>
</comment>
<feature type="signal peptide" evidence="5">
    <location>
        <begin position="1"/>
        <end position="20"/>
    </location>
</feature>
<dbReference type="InterPro" id="IPR006665">
    <property type="entry name" value="OmpA-like"/>
</dbReference>
<keyword evidence="2 4" id="KW-0472">Membrane</keyword>
<evidence type="ECO:0000256" key="1">
    <source>
        <dbReference type="ARBA" id="ARBA00004442"/>
    </source>
</evidence>
<dbReference type="PROSITE" id="PS51123">
    <property type="entry name" value="OMPA_2"/>
    <property type="match status" value="1"/>
</dbReference>
<keyword evidence="5" id="KW-0732">Signal</keyword>
<sequence length="213" mass="22989">MKRTALCMACAITMAFTACNNVDEKTEATHDEATEATADTAVAFENENSPDSAADGTIVDIDASGDADWNNLDADLPTVDWPEFKDTDVDVRSNDKYSVYALGENVLFDTDKATIRKSAEANLQKISASIAQRSKDAPIRVYGYTDAKGSAGYNEGLAKQRAEAVKNWLVKNGNIDASRISVHPVGEAKPVRSNATAAGRQQNRRVEIAVRNS</sequence>
<dbReference type="PRINTS" id="PR01021">
    <property type="entry name" value="OMPADOMAIN"/>
</dbReference>
<reference evidence="7 8" key="1">
    <citation type="submission" date="2020-01" db="EMBL/GenBank/DDBJ databases">
        <authorList>
            <person name="Kim M.K."/>
        </authorList>
    </citation>
    <scope>NUCLEOTIDE SEQUENCE [LARGE SCALE GENOMIC DNA]</scope>
    <source>
        <strain evidence="7 8">BT213</strain>
    </source>
</reference>
<accession>A0A6B2GY61</accession>
<dbReference type="PROSITE" id="PS51257">
    <property type="entry name" value="PROKAR_LIPOPROTEIN"/>
    <property type="match status" value="1"/>
</dbReference>
<dbReference type="AlphaFoldDB" id="A0A6B2GY61"/>
<dbReference type="Proteomes" id="UP000478546">
    <property type="component" value="Unassembled WGS sequence"/>
</dbReference>
<dbReference type="SUPFAM" id="SSF103088">
    <property type="entry name" value="OmpA-like"/>
    <property type="match status" value="1"/>
</dbReference>
<proteinExistence type="predicted"/>
<organism evidence="7 8">
    <name type="scientific">Pontibacter fetidus</name>
    <dbReference type="NCBI Taxonomy" id="2700082"/>
    <lineage>
        <taxon>Bacteria</taxon>
        <taxon>Pseudomonadati</taxon>
        <taxon>Bacteroidota</taxon>
        <taxon>Cytophagia</taxon>
        <taxon>Cytophagales</taxon>
        <taxon>Hymenobacteraceae</taxon>
        <taxon>Pontibacter</taxon>
    </lineage>
</organism>
<evidence type="ECO:0000256" key="2">
    <source>
        <dbReference type="ARBA" id="ARBA00023136"/>
    </source>
</evidence>
<dbReference type="PANTHER" id="PTHR30329">
    <property type="entry name" value="STATOR ELEMENT OF FLAGELLAR MOTOR COMPLEX"/>
    <property type="match status" value="1"/>
</dbReference>
<evidence type="ECO:0000259" key="6">
    <source>
        <dbReference type="PROSITE" id="PS51123"/>
    </source>
</evidence>
<feature type="chain" id="PRO_5025610731" evidence="5">
    <location>
        <begin position="21"/>
        <end position="213"/>
    </location>
</feature>
<dbReference type="RefSeq" id="WP_162344992.1">
    <property type="nucleotide sequence ID" value="NZ_JAAEAA010000003.1"/>
</dbReference>
<evidence type="ECO:0000313" key="7">
    <source>
        <dbReference type="EMBL" id="NDK54943.1"/>
    </source>
</evidence>
<dbReference type="PANTHER" id="PTHR30329:SF21">
    <property type="entry name" value="LIPOPROTEIN YIAD-RELATED"/>
    <property type="match status" value="1"/>
</dbReference>
<gene>
    <name evidence="7" type="ORF">GWO68_03335</name>
</gene>
<feature type="domain" description="OmpA-like" evidence="6">
    <location>
        <begin position="95"/>
        <end position="213"/>
    </location>
</feature>
<evidence type="ECO:0000256" key="4">
    <source>
        <dbReference type="PROSITE-ProRule" id="PRU00473"/>
    </source>
</evidence>
<dbReference type="InterPro" id="IPR036737">
    <property type="entry name" value="OmpA-like_sf"/>
</dbReference>
<dbReference type="InterPro" id="IPR006664">
    <property type="entry name" value="OMP_bac"/>
</dbReference>
<dbReference type="Pfam" id="PF00691">
    <property type="entry name" value="OmpA"/>
    <property type="match status" value="1"/>
</dbReference>
<evidence type="ECO:0000256" key="5">
    <source>
        <dbReference type="SAM" id="SignalP"/>
    </source>
</evidence>
<evidence type="ECO:0000313" key="8">
    <source>
        <dbReference type="Proteomes" id="UP000478546"/>
    </source>
</evidence>
<dbReference type="EMBL" id="JAAEAA010000003">
    <property type="protein sequence ID" value="NDK54943.1"/>
    <property type="molecule type" value="Genomic_DNA"/>
</dbReference>
<name>A0A6B2GY61_9BACT</name>
<dbReference type="InterPro" id="IPR050330">
    <property type="entry name" value="Bact_OuterMem_StrucFunc"/>
</dbReference>
<keyword evidence="8" id="KW-1185">Reference proteome</keyword>
<keyword evidence="3" id="KW-0998">Cell outer membrane</keyword>
<dbReference type="CDD" id="cd07185">
    <property type="entry name" value="OmpA_C-like"/>
    <property type="match status" value="1"/>
</dbReference>
<protein>
    <submittedName>
        <fullName evidence="7">OmpA family protein</fullName>
    </submittedName>
</protein>
<evidence type="ECO:0000256" key="3">
    <source>
        <dbReference type="ARBA" id="ARBA00023237"/>
    </source>
</evidence>